<keyword evidence="4" id="KW-0862">Zinc</keyword>
<dbReference type="PROSITE" id="PS50808">
    <property type="entry name" value="ZF_BED"/>
    <property type="match status" value="1"/>
</dbReference>
<evidence type="ECO:0000256" key="4">
    <source>
        <dbReference type="ARBA" id="ARBA00022833"/>
    </source>
</evidence>
<evidence type="ECO:0000313" key="12">
    <source>
        <dbReference type="Proteomes" id="UP000734854"/>
    </source>
</evidence>
<dbReference type="InterPro" id="IPR044295">
    <property type="entry name" value="BIM1/2/3"/>
</dbReference>
<gene>
    <name evidence="11" type="ORF">ZIOFF_035770</name>
</gene>
<dbReference type="InterPro" id="IPR036638">
    <property type="entry name" value="HLH_DNA-bd_sf"/>
</dbReference>
<reference evidence="11 12" key="1">
    <citation type="submission" date="2020-08" db="EMBL/GenBank/DDBJ databases">
        <title>Plant Genome Project.</title>
        <authorList>
            <person name="Zhang R.-G."/>
        </authorList>
    </citation>
    <scope>NUCLEOTIDE SEQUENCE [LARGE SCALE GENOMIC DNA]</scope>
    <source>
        <tissue evidence="11">Rhizome</tissue>
    </source>
</reference>
<dbReference type="InterPro" id="IPR003656">
    <property type="entry name" value="Znf_BED"/>
</dbReference>
<evidence type="ECO:0000313" key="11">
    <source>
        <dbReference type="EMBL" id="KAG6503457.1"/>
    </source>
</evidence>
<dbReference type="SMART" id="SM00353">
    <property type="entry name" value="HLH"/>
    <property type="match status" value="1"/>
</dbReference>
<accession>A0A8J5L2W9</accession>
<dbReference type="Pfam" id="PF00010">
    <property type="entry name" value="HLH"/>
    <property type="match status" value="1"/>
</dbReference>
<protein>
    <recommendedName>
        <fullName evidence="13">Transcription factor BIM2-like</fullName>
    </recommendedName>
</protein>
<feature type="compositionally biased region" description="Polar residues" evidence="8">
    <location>
        <begin position="198"/>
        <end position="208"/>
    </location>
</feature>
<evidence type="ECO:0000256" key="6">
    <source>
        <dbReference type="ARBA" id="ARBA00023163"/>
    </source>
</evidence>
<evidence type="ECO:0000259" key="9">
    <source>
        <dbReference type="PROSITE" id="PS50808"/>
    </source>
</evidence>
<dbReference type="GO" id="GO:0046983">
    <property type="term" value="F:protein dimerization activity"/>
    <property type="evidence" value="ECO:0007669"/>
    <property type="project" value="InterPro"/>
</dbReference>
<dbReference type="GO" id="GO:0006351">
    <property type="term" value="P:DNA-templated transcription"/>
    <property type="evidence" value="ECO:0007669"/>
    <property type="project" value="InterPro"/>
</dbReference>
<keyword evidence="12" id="KW-1185">Reference proteome</keyword>
<feature type="domain" description="BHLH" evidence="10">
    <location>
        <begin position="207"/>
        <end position="257"/>
    </location>
</feature>
<sequence length="486" mass="53539">MSTKGSKNSRKNASGSRTGPGWEHRYDVVGNSRKAKCKYCDKIVNGGIFHFKHHLACTRRDVEVCISVPDNVKKKMLSFVCKIAQASETKKMIICSNEDSSDSGEELQARHTDHRAHVGVESNIGDKDAIGCDNELDGTDDFNVEDEDGVDDLDIVMDDSILLMESLSRSSGDEDELRRAHGSSQRVELTGKLDGKSGEQNSGTPTTPRSKHSATEQRRRCKINDRFQILRDLIPHSDQKRDKASFLLEVIEYIKFLQEKAQKYETFPSWNQETEKLIPWGNNQGPRESLTEPASLAKNGPQSPLLFAGKFVDNTNLGAQMSLSNVQNVAEADVNLVPIQSNYYASVGRGSDFIPQERLVTDSENLVSHSQSEWQSSSCMANCTVSSENEQELTIDEGTISFSSIYSQGLLTALSQAIANSGLDLSQASMSVQINLGRRAIKRPNLPNAKDLSDPSIMNQVIGEPGAGSNFEEAGQSKRQKVDTSQ</sequence>
<evidence type="ECO:0008006" key="13">
    <source>
        <dbReference type="Google" id="ProtNLM"/>
    </source>
</evidence>
<evidence type="ECO:0000256" key="7">
    <source>
        <dbReference type="PROSITE-ProRule" id="PRU00027"/>
    </source>
</evidence>
<feature type="domain" description="BED-type" evidence="9">
    <location>
        <begin position="16"/>
        <end position="72"/>
    </location>
</feature>
<dbReference type="GO" id="GO:0003677">
    <property type="term" value="F:DNA binding"/>
    <property type="evidence" value="ECO:0007669"/>
    <property type="project" value="InterPro"/>
</dbReference>
<dbReference type="InterPro" id="IPR011598">
    <property type="entry name" value="bHLH_dom"/>
</dbReference>
<dbReference type="Gene3D" id="4.10.280.10">
    <property type="entry name" value="Helix-loop-helix DNA-binding domain"/>
    <property type="match status" value="1"/>
</dbReference>
<name>A0A8J5L2W9_ZINOF</name>
<evidence type="ECO:0000259" key="10">
    <source>
        <dbReference type="PROSITE" id="PS50888"/>
    </source>
</evidence>
<dbReference type="EMBL" id="JACMSC010000010">
    <property type="protein sequence ID" value="KAG6503457.1"/>
    <property type="molecule type" value="Genomic_DNA"/>
</dbReference>
<dbReference type="PANTHER" id="PTHR46412:SF19">
    <property type="entry name" value="BHLH DOMAIN-CONTAINING PROTEIN"/>
    <property type="match status" value="1"/>
</dbReference>
<dbReference type="Proteomes" id="UP000734854">
    <property type="component" value="Unassembled WGS sequence"/>
</dbReference>
<dbReference type="SUPFAM" id="SSF47459">
    <property type="entry name" value="HLH, helix-loop-helix DNA-binding domain"/>
    <property type="match status" value="1"/>
</dbReference>
<dbReference type="PROSITE" id="PS50888">
    <property type="entry name" value="BHLH"/>
    <property type="match status" value="1"/>
</dbReference>
<keyword evidence="5" id="KW-0805">Transcription regulation</keyword>
<keyword evidence="6" id="KW-0804">Transcription</keyword>
<evidence type="ECO:0000256" key="8">
    <source>
        <dbReference type="SAM" id="MobiDB-lite"/>
    </source>
</evidence>
<evidence type="ECO:0000256" key="1">
    <source>
        <dbReference type="ARBA" id="ARBA00005510"/>
    </source>
</evidence>
<dbReference type="GO" id="GO:0008270">
    <property type="term" value="F:zinc ion binding"/>
    <property type="evidence" value="ECO:0007669"/>
    <property type="project" value="UniProtKB-KW"/>
</dbReference>
<dbReference type="GO" id="GO:0003700">
    <property type="term" value="F:DNA-binding transcription factor activity"/>
    <property type="evidence" value="ECO:0007669"/>
    <property type="project" value="InterPro"/>
</dbReference>
<feature type="region of interest" description="Disordered" evidence="8">
    <location>
        <begin position="167"/>
        <end position="218"/>
    </location>
</feature>
<evidence type="ECO:0000256" key="5">
    <source>
        <dbReference type="ARBA" id="ARBA00023015"/>
    </source>
</evidence>
<dbReference type="CDD" id="cd11453">
    <property type="entry name" value="bHLH_AtBIM_like"/>
    <property type="match status" value="1"/>
</dbReference>
<dbReference type="AlphaFoldDB" id="A0A8J5L2W9"/>
<evidence type="ECO:0000256" key="3">
    <source>
        <dbReference type="ARBA" id="ARBA00022771"/>
    </source>
</evidence>
<evidence type="ECO:0000256" key="2">
    <source>
        <dbReference type="ARBA" id="ARBA00022723"/>
    </source>
</evidence>
<keyword evidence="2" id="KW-0479">Metal-binding</keyword>
<keyword evidence="3 7" id="KW-0863">Zinc-finger</keyword>
<feature type="region of interest" description="Disordered" evidence="8">
    <location>
        <begin position="445"/>
        <end position="486"/>
    </location>
</feature>
<feature type="compositionally biased region" description="Polar residues" evidence="8">
    <location>
        <begin position="1"/>
        <end position="17"/>
    </location>
</feature>
<comment type="similarity">
    <text evidence="1">Belongs to the bHLH protein family.</text>
</comment>
<organism evidence="11 12">
    <name type="scientific">Zingiber officinale</name>
    <name type="common">Ginger</name>
    <name type="synonym">Amomum zingiber</name>
    <dbReference type="NCBI Taxonomy" id="94328"/>
    <lineage>
        <taxon>Eukaryota</taxon>
        <taxon>Viridiplantae</taxon>
        <taxon>Streptophyta</taxon>
        <taxon>Embryophyta</taxon>
        <taxon>Tracheophyta</taxon>
        <taxon>Spermatophyta</taxon>
        <taxon>Magnoliopsida</taxon>
        <taxon>Liliopsida</taxon>
        <taxon>Zingiberales</taxon>
        <taxon>Zingiberaceae</taxon>
        <taxon>Zingiber</taxon>
    </lineage>
</organism>
<comment type="caution">
    <text evidence="11">The sequence shown here is derived from an EMBL/GenBank/DDBJ whole genome shotgun (WGS) entry which is preliminary data.</text>
</comment>
<dbReference type="PANTHER" id="PTHR46412">
    <property type="entry name" value="BES1-INTERACTING MYC-LIKE PROTEIN"/>
    <property type="match status" value="1"/>
</dbReference>
<feature type="region of interest" description="Disordered" evidence="8">
    <location>
        <begin position="1"/>
        <end position="25"/>
    </location>
</feature>
<proteinExistence type="inferred from homology"/>